<comment type="caution">
    <text evidence="2">The sequence shown here is derived from an EMBL/GenBank/DDBJ whole genome shotgun (WGS) entry which is preliminary data.</text>
</comment>
<proteinExistence type="predicted"/>
<reference evidence="3" key="1">
    <citation type="journal article" date="2012" name="Science">
        <title>The Paleozoic origin of enzymatic lignin decomposition reconstructed from 31 fungal genomes.</title>
        <authorList>
            <person name="Floudas D."/>
            <person name="Binder M."/>
            <person name="Riley R."/>
            <person name="Barry K."/>
            <person name="Blanchette R.A."/>
            <person name="Henrissat B."/>
            <person name="Martinez A.T."/>
            <person name="Otillar R."/>
            <person name="Spatafora J.W."/>
            <person name="Yadav J.S."/>
            <person name="Aerts A."/>
            <person name="Benoit I."/>
            <person name="Boyd A."/>
            <person name="Carlson A."/>
            <person name="Copeland A."/>
            <person name="Coutinho P.M."/>
            <person name="de Vries R.P."/>
            <person name="Ferreira P."/>
            <person name="Findley K."/>
            <person name="Foster B."/>
            <person name="Gaskell J."/>
            <person name="Glotzer D."/>
            <person name="Gorecki P."/>
            <person name="Heitman J."/>
            <person name="Hesse C."/>
            <person name="Hori C."/>
            <person name="Igarashi K."/>
            <person name="Jurgens J.A."/>
            <person name="Kallen N."/>
            <person name="Kersten P."/>
            <person name="Kohler A."/>
            <person name="Kuees U."/>
            <person name="Kumar T.K.A."/>
            <person name="Kuo A."/>
            <person name="LaButti K."/>
            <person name="Larrondo L.F."/>
            <person name="Lindquist E."/>
            <person name="Ling A."/>
            <person name="Lombard V."/>
            <person name="Lucas S."/>
            <person name="Lundell T."/>
            <person name="Martin R."/>
            <person name="McLaughlin D.J."/>
            <person name="Morgenstern I."/>
            <person name="Morin E."/>
            <person name="Murat C."/>
            <person name="Nagy L.G."/>
            <person name="Nolan M."/>
            <person name="Ohm R.A."/>
            <person name="Patyshakuliyeva A."/>
            <person name="Rokas A."/>
            <person name="Ruiz-Duenas F.J."/>
            <person name="Sabat G."/>
            <person name="Salamov A."/>
            <person name="Samejima M."/>
            <person name="Schmutz J."/>
            <person name="Slot J.C."/>
            <person name="St John F."/>
            <person name="Stenlid J."/>
            <person name="Sun H."/>
            <person name="Sun S."/>
            <person name="Syed K."/>
            <person name="Tsang A."/>
            <person name="Wiebenga A."/>
            <person name="Young D."/>
            <person name="Pisabarro A."/>
            <person name="Eastwood D.C."/>
            <person name="Martin F."/>
            <person name="Cullen D."/>
            <person name="Grigoriev I.V."/>
            <person name="Hibbett D.S."/>
        </authorList>
    </citation>
    <scope>NUCLEOTIDE SEQUENCE [LARGE SCALE GENOMIC DNA]</scope>
    <source>
        <strain evidence="3">RWD-64-598 SS2</strain>
    </source>
</reference>
<dbReference type="KEGG" id="cput:CONPUDRAFT_137666"/>
<keyword evidence="3" id="KW-1185">Reference proteome</keyword>
<dbReference type="OrthoDB" id="2538345at2759"/>
<dbReference type="AlphaFoldDB" id="A0A5M3MN45"/>
<protein>
    <submittedName>
        <fullName evidence="2">Uncharacterized protein</fullName>
    </submittedName>
</protein>
<organism evidence="2 3">
    <name type="scientific">Coniophora puteana (strain RWD-64-598)</name>
    <name type="common">Brown rot fungus</name>
    <dbReference type="NCBI Taxonomy" id="741705"/>
    <lineage>
        <taxon>Eukaryota</taxon>
        <taxon>Fungi</taxon>
        <taxon>Dikarya</taxon>
        <taxon>Basidiomycota</taxon>
        <taxon>Agaricomycotina</taxon>
        <taxon>Agaricomycetes</taxon>
        <taxon>Agaricomycetidae</taxon>
        <taxon>Boletales</taxon>
        <taxon>Coniophorineae</taxon>
        <taxon>Coniophoraceae</taxon>
        <taxon>Coniophora</taxon>
    </lineage>
</organism>
<accession>A0A5M3MN45</accession>
<feature type="compositionally biased region" description="Basic and acidic residues" evidence="1">
    <location>
        <begin position="1"/>
        <end position="31"/>
    </location>
</feature>
<feature type="region of interest" description="Disordered" evidence="1">
    <location>
        <begin position="1"/>
        <end position="141"/>
    </location>
</feature>
<name>A0A5M3MN45_CONPW</name>
<dbReference type="OMA" id="TMPHEKY"/>
<sequence length="294" mass="34844">MPDSTRGESSRRRSRSREARRDDYRARDKDRDHHKRRSRSRSREASPRSSARRRSRSRSPRGRPHSHSRRRSHSRERSRERHRHHRRKRSRSTSSSSSSSSEDGSERRKRRKEKKKERKEKKREKKDKKKKKKSAAASSHWGKYGVISESDFYNKSHEFRTWLLEERKVNPETISKDQERKDFAVFVEDFNTATLPHEKYYNMDAYETRMASLRAGETLPPADDGYDPAADLRAHGAAHRRAAVEHESYLSKEQLLELRRVQHERVQAAKMKRMGMEVGQSMGVRMDGTKFDEV</sequence>
<evidence type="ECO:0000313" key="3">
    <source>
        <dbReference type="Proteomes" id="UP000053558"/>
    </source>
</evidence>
<evidence type="ECO:0000313" key="2">
    <source>
        <dbReference type="EMBL" id="EIW80477.1"/>
    </source>
</evidence>
<gene>
    <name evidence="2" type="ORF">CONPUDRAFT_137666</name>
</gene>
<dbReference type="Proteomes" id="UP000053558">
    <property type="component" value="Unassembled WGS sequence"/>
</dbReference>
<feature type="compositionally biased region" description="Low complexity" evidence="1">
    <location>
        <begin position="92"/>
        <end position="102"/>
    </location>
</feature>
<dbReference type="PANTHER" id="PTHR34689:SF1">
    <property type="entry name" value="NUCLEIC ACID-BINDING PROTEIN"/>
    <property type="match status" value="1"/>
</dbReference>
<dbReference type="EMBL" id="JH711579">
    <property type="protein sequence ID" value="EIW80477.1"/>
    <property type="molecule type" value="Genomic_DNA"/>
</dbReference>
<dbReference type="RefSeq" id="XP_007769422.1">
    <property type="nucleotide sequence ID" value="XM_007771232.1"/>
</dbReference>
<evidence type="ECO:0000256" key="1">
    <source>
        <dbReference type="SAM" id="MobiDB-lite"/>
    </source>
</evidence>
<feature type="compositionally biased region" description="Basic residues" evidence="1">
    <location>
        <begin position="107"/>
        <end position="134"/>
    </location>
</feature>
<feature type="compositionally biased region" description="Basic residues" evidence="1">
    <location>
        <begin position="50"/>
        <end position="91"/>
    </location>
</feature>
<dbReference type="GeneID" id="19201064"/>
<dbReference type="PANTHER" id="PTHR34689">
    <property type="entry name" value="NUCLEIC ACID-BINDING PROTEIN"/>
    <property type="match status" value="1"/>
</dbReference>